<dbReference type="PROSITE" id="PS00449">
    <property type="entry name" value="ATPASE_A"/>
    <property type="match status" value="1"/>
</dbReference>
<keyword evidence="7 12" id="KW-1133">Transmembrane helix</keyword>
<dbReference type="Gene3D" id="1.20.120.220">
    <property type="entry name" value="ATP synthase, F0 complex, subunit A"/>
    <property type="match status" value="1"/>
</dbReference>
<keyword evidence="4" id="KW-0138">CF(0)</keyword>
<dbReference type="InterPro" id="IPR035908">
    <property type="entry name" value="F0_ATP_A_sf"/>
</dbReference>
<keyword evidence="3" id="KW-0813">Transport</keyword>
<feature type="transmembrane region" description="Helical" evidence="12">
    <location>
        <begin position="162"/>
        <end position="185"/>
    </location>
</feature>
<keyword evidence="8" id="KW-0406">Ion transport</keyword>
<name>B6Z5U7_9ACAR</name>
<sequence length="216" mass="25138">MVNLFSIFDPSFSVNSFSLIVIFLPLLYFFFMEYNINLLNFMREIFVIFLINECSQVLKSKYNIYSYHFSLFFIFLIFNLLSLSPFIFPLNSHISLVFPIGLMFWLVPILSIILKIPYFMVGSFLPQGTPIFLMPFMVLIEMISLIIRPITLSVRLTANITAGHLLISILLNFLLSFSFNLLSLIPIMMMMVLEFGVAIIQSYVFFTLLNMYISEI</sequence>
<evidence type="ECO:0000256" key="5">
    <source>
        <dbReference type="ARBA" id="ARBA00022692"/>
    </source>
</evidence>
<feature type="transmembrane region" description="Helical" evidence="12">
    <location>
        <begin position="69"/>
        <end position="88"/>
    </location>
</feature>
<evidence type="ECO:0000256" key="4">
    <source>
        <dbReference type="ARBA" id="ARBA00022547"/>
    </source>
</evidence>
<dbReference type="EMBL" id="EU935607">
    <property type="protein sequence ID" value="ACH41148.1"/>
    <property type="molecule type" value="Genomic_DNA"/>
</dbReference>
<protein>
    <recommendedName>
        <fullName evidence="11">ATP synthase subunit a</fullName>
    </recommendedName>
</protein>
<dbReference type="InterPro" id="IPR000568">
    <property type="entry name" value="ATP_synth_F0_asu"/>
</dbReference>
<feature type="transmembrane region" description="Helical" evidence="12">
    <location>
        <begin position="94"/>
        <end position="119"/>
    </location>
</feature>
<dbReference type="NCBIfam" id="TIGR01131">
    <property type="entry name" value="ATP_synt_6_or_A"/>
    <property type="match status" value="1"/>
</dbReference>
<evidence type="ECO:0000256" key="3">
    <source>
        <dbReference type="ARBA" id="ARBA00022448"/>
    </source>
</evidence>
<dbReference type="PANTHER" id="PTHR11410">
    <property type="entry name" value="ATP SYNTHASE SUBUNIT A"/>
    <property type="match status" value="1"/>
</dbReference>
<geneLocation type="mitochondrion" evidence="13"/>
<feature type="transmembrane region" description="Helical" evidence="12">
    <location>
        <begin position="131"/>
        <end position="150"/>
    </location>
</feature>
<evidence type="ECO:0000256" key="7">
    <source>
        <dbReference type="ARBA" id="ARBA00022989"/>
    </source>
</evidence>
<evidence type="ECO:0000313" key="13">
    <source>
        <dbReference type="EMBL" id="ACH41148.1"/>
    </source>
</evidence>
<evidence type="ECO:0000256" key="12">
    <source>
        <dbReference type="SAM" id="Phobius"/>
    </source>
</evidence>
<dbReference type="GeneID" id="7042809"/>
<accession>B6Z5U7</accession>
<feature type="transmembrane region" description="Helical" evidence="12">
    <location>
        <begin position="192"/>
        <end position="213"/>
    </location>
</feature>
<keyword evidence="9 12" id="KW-0472">Membrane</keyword>
<evidence type="ECO:0000256" key="1">
    <source>
        <dbReference type="ARBA" id="ARBA00004141"/>
    </source>
</evidence>
<dbReference type="CDD" id="cd00310">
    <property type="entry name" value="ATP-synt_Fo_a_6"/>
    <property type="match status" value="1"/>
</dbReference>
<dbReference type="InterPro" id="IPR023011">
    <property type="entry name" value="ATP_synth_F0_asu_AS"/>
</dbReference>
<dbReference type="Pfam" id="PF00119">
    <property type="entry name" value="ATP-synt_A"/>
    <property type="match status" value="1"/>
</dbReference>
<dbReference type="RefSeq" id="YP_002317275.1">
    <property type="nucleotide sequence ID" value="NC_011574.1"/>
</dbReference>
<keyword evidence="10" id="KW-0066">ATP synthesis</keyword>
<keyword evidence="13" id="KW-0496">Mitochondrion</keyword>
<evidence type="ECO:0000256" key="6">
    <source>
        <dbReference type="ARBA" id="ARBA00022781"/>
    </source>
</evidence>
<evidence type="ECO:0000256" key="2">
    <source>
        <dbReference type="ARBA" id="ARBA00006810"/>
    </source>
</evidence>
<dbReference type="PRINTS" id="PR00123">
    <property type="entry name" value="ATPASEA"/>
</dbReference>
<comment type="subcellular location">
    <subcellularLocation>
        <location evidence="1">Membrane</location>
        <topology evidence="1">Multi-pass membrane protein</topology>
    </subcellularLocation>
    <subcellularLocation>
        <location evidence="11">Mitochondrion inner membrane</location>
        <topology evidence="11">Multi-pass membrane protein</topology>
    </subcellularLocation>
</comment>
<evidence type="ECO:0000256" key="8">
    <source>
        <dbReference type="ARBA" id="ARBA00023065"/>
    </source>
</evidence>
<organism evidence="13">
    <name type="scientific">Steganacarus magnus</name>
    <dbReference type="NCBI Taxonomy" id="52000"/>
    <lineage>
        <taxon>Eukaryota</taxon>
        <taxon>Metazoa</taxon>
        <taxon>Ecdysozoa</taxon>
        <taxon>Arthropoda</taxon>
        <taxon>Chelicerata</taxon>
        <taxon>Arachnida</taxon>
        <taxon>Acari</taxon>
        <taxon>Acariformes</taxon>
        <taxon>Sarcoptiformes</taxon>
        <taxon>Oribatida</taxon>
        <taxon>Mixonomata</taxon>
        <taxon>Phthiracaroidea</taxon>
        <taxon>Steganacaridae</taxon>
        <taxon>Steganacarus</taxon>
    </lineage>
</organism>
<evidence type="ECO:0000256" key="9">
    <source>
        <dbReference type="ARBA" id="ARBA00023136"/>
    </source>
</evidence>
<dbReference type="SUPFAM" id="SSF81336">
    <property type="entry name" value="F1F0 ATP synthase subunit A"/>
    <property type="match status" value="1"/>
</dbReference>
<dbReference type="GO" id="GO:0005743">
    <property type="term" value="C:mitochondrial inner membrane"/>
    <property type="evidence" value="ECO:0007669"/>
    <property type="project" value="UniProtKB-SubCell"/>
</dbReference>
<dbReference type="CTD" id="4508"/>
<evidence type="ECO:0000256" key="11">
    <source>
        <dbReference type="RuleBase" id="RU004450"/>
    </source>
</evidence>
<proteinExistence type="inferred from homology"/>
<dbReference type="AlphaFoldDB" id="B6Z5U7"/>
<keyword evidence="6" id="KW-0375">Hydrogen ion transport</keyword>
<dbReference type="GO" id="GO:0046933">
    <property type="term" value="F:proton-transporting ATP synthase activity, rotational mechanism"/>
    <property type="evidence" value="ECO:0007669"/>
    <property type="project" value="TreeGrafter"/>
</dbReference>
<keyword evidence="5 12" id="KW-0812">Transmembrane</keyword>
<dbReference type="PANTHER" id="PTHR11410:SF0">
    <property type="entry name" value="ATP SYNTHASE SUBUNIT A"/>
    <property type="match status" value="1"/>
</dbReference>
<evidence type="ECO:0000256" key="10">
    <source>
        <dbReference type="ARBA" id="ARBA00023310"/>
    </source>
</evidence>
<comment type="similarity">
    <text evidence="2">Belongs to the ATPase A chain family.</text>
</comment>
<dbReference type="GO" id="GO:0045259">
    <property type="term" value="C:proton-transporting ATP synthase complex"/>
    <property type="evidence" value="ECO:0007669"/>
    <property type="project" value="UniProtKB-KW"/>
</dbReference>
<reference evidence="13" key="1">
    <citation type="journal article" date="2008" name="BMC Genomics">
        <title>The complete mitochondrial genome of the sexual oribatid mite Steganacarus magnus: genome rearrangements and loss of tRNAs.</title>
        <authorList>
            <person name="Domes K."/>
            <person name="Maraun M."/>
            <person name="Scheu S."/>
            <person name="Cameron S.L."/>
        </authorList>
    </citation>
    <scope>NUCLEOTIDE SEQUENCE</scope>
</reference>
<gene>
    <name evidence="13" type="primary">ATP6</name>
</gene>
<feature type="transmembrane region" description="Helical" evidence="12">
    <location>
        <begin position="12"/>
        <end position="31"/>
    </location>
</feature>
<dbReference type="InterPro" id="IPR045083">
    <property type="entry name" value="ATP_synth_F0_asu_bact/mt"/>
</dbReference>